<evidence type="ECO:0000313" key="1">
    <source>
        <dbReference type="EMBL" id="JAD45633.1"/>
    </source>
</evidence>
<reference evidence="1" key="1">
    <citation type="submission" date="2014-09" db="EMBL/GenBank/DDBJ databases">
        <authorList>
            <person name="Magalhaes I.L.F."/>
            <person name="Oliveira U."/>
            <person name="Santos F.R."/>
            <person name="Vidigal T.H.D.A."/>
            <person name="Brescovit A.D."/>
            <person name="Santos A.J."/>
        </authorList>
    </citation>
    <scope>NUCLEOTIDE SEQUENCE</scope>
    <source>
        <tissue evidence="1">Shoot tissue taken approximately 20 cm above the soil surface</tissue>
    </source>
</reference>
<sequence>MVEASRQKFSPSSNHRYTIRPLLPMVLSSCLRFFVATPSG</sequence>
<dbReference type="AlphaFoldDB" id="A0A0A9A6V6"/>
<accession>A0A0A9A6V6</accession>
<reference evidence="1" key="2">
    <citation type="journal article" date="2015" name="Data Brief">
        <title>Shoot transcriptome of the giant reed, Arundo donax.</title>
        <authorList>
            <person name="Barrero R.A."/>
            <person name="Guerrero F.D."/>
            <person name="Moolhuijzen P."/>
            <person name="Goolsby J.A."/>
            <person name="Tidwell J."/>
            <person name="Bellgard S.E."/>
            <person name="Bellgard M.I."/>
        </authorList>
    </citation>
    <scope>NUCLEOTIDE SEQUENCE</scope>
    <source>
        <tissue evidence="1">Shoot tissue taken approximately 20 cm above the soil surface</tissue>
    </source>
</reference>
<dbReference type="EMBL" id="GBRH01252262">
    <property type="protein sequence ID" value="JAD45633.1"/>
    <property type="molecule type" value="Transcribed_RNA"/>
</dbReference>
<proteinExistence type="predicted"/>
<organism evidence="1">
    <name type="scientific">Arundo donax</name>
    <name type="common">Giant reed</name>
    <name type="synonym">Donax arundinaceus</name>
    <dbReference type="NCBI Taxonomy" id="35708"/>
    <lineage>
        <taxon>Eukaryota</taxon>
        <taxon>Viridiplantae</taxon>
        <taxon>Streptophyta</taxon>
        <taxon>Embryophyta</taxon>
        <taxon>Tracheophyta</taxon>
        <taxon>Spermatophyta</taxon>
        <taxon>Magnoliopsida</taxon>
        <taxon>Liliopsida</taxon>
        <taxon>Poales</taxon>
        <taxon>Poaceae</taxon>
        <taxon>PACMAD clade</taxon>
        <taxon>Arundinoideae</taxon>
        <taxon>Arundineae</taxon>
        <taxon>Arundo</taxon>
    </lineage>
</organism>
<name>A0A0A9A6V6_ARUDO</name>
<protein>
    <submittedName>
        <fullName evidence="1">Uncharacterized protein</fullName>
    </submittedName>
</protein>